<accession>L0A2F1</accession>
<dbReference type="KEGG" id="dpd:Deipe_1642"/>
<reference evidence="2" key="1">
    <citation type="submission" date="2012-03" db="EMBL/GenBank/DDBJ databases">
        <title>Complete sequence of chromosome of Deinococcus peraridilitoris DSM 19664.</title>
        <authorList>
            <person name="Lucas S."/>
            <person name="Copeland A."/>
            <person name="Lapidus A."/>
            <person name="Glavina del Rio T."/>
            <person name="Dalin E."/>
            <person name="Tice H."/>
            <person name="Bruce D."/>
            <person name="Goodwin L."/>
            <person name="Pitluck S."/>
            <person name="Peters L."/>
            <person name="Mikhailova N."/>
            <person name="Lu M."/>
            <person name="Kyrpides N."/>
            <person name="Mavromatis K."/>
            <person name="Ivanova N."/>
            <person name="Brettin T."/>
            <person name="Detter J.C."/>
            <person name="Han C."/>
            <person name="Larimer F."/>
            <person name="Land M."/>
            <person name="Hauser L."/>
            <person name="Markowitz V."/>
            <person name="Cheng J.-F."/>
            <person name="Hugenholtz P."/>
            <person name="Woyke T."/>
            <person name="Wu D."/>
            <person name="Pukall R."/>
            <person name="Steenblock K."/>
            <person name="Brambilla E."/>
            <person name="Klenk H.-P."/>
            <person name="Eisen J.A."/>
        </authorList>
    </citation>
    <scope>NUCLEOTIDE SEQUENCE [LARGE SCALE GENOMIC DNA]</scope>
    <source>
        <strain evidence="2">DSM 19664 / LMG 22246 / CIP 109416 / KR-200</strain>
    </source>
</reference>
<gene>
    <name evidence="1" type="ordered locus">Deipe_1642</name>
</gene>
<dbReference type="InterPro" id="IPR045384">
    <property type="entry name" value="DUF6527"/>
</dbReference>
<evidence type="ECO:0000313" key="1">
    <source>
        <dbReference type="EMBL" id="AFZ67175.1"/>
    </source>
</evidence>
<dbReference type="HOGENOM" id="CLU_136720_1_0_0"/>
<dbReference type="EMBL" id="CP003382">
    <property type="protein sequence ID" value="AFZ67175.1"/>
    <property type="molecule type" value="Genomic_DNA"/>
</dbReference>
<organism evidence="1 2">
    <name type="scientific">Deinococcus peraridilitoris (strain DSM 19664 / LMG 22246 / CIP 109416 / KR-200)</name>
    <dbReference type="NCBI Taxonomy" id="937777"/>
    <lineage>
        <taxon>Bacteria</taxon>
        <taxon>Thermotogati</taxon>
        <taxon>Deinococcota</taxon>
        <taxon>Deinococci</taxon>
        <taxon>Deinococcales</taxon>
        <taxon>Deinococcaceae</taxon>
        <taxon>Deinococcus</taxon>
    </lineage>
</organism>
<name>L0A2F1_DEIPD</name>
<evidence type="ECO:0000313" key="2">
    <source>
        <dbReference type="Proteomes" id="UP000010467"/>
    </source>
</evidence>
<dbReference type="AlphaFoldDB" id="L0A2F1"/>
<proteinExistence type="predicted"/>
<sequence length="120" mass="13655">MTALHHEFVTAIPARLEDSVVYVSIVYATVAHKCACGCGQEVNLPLSPTDWSLIYDGETVSLSPSIGNWSLPCQSHYWIKNDKVVWAKAWSQKRIEQGRKADQRKKGKFFAARFKREQQD</sequence>
<keyword evidence="2" id="KW-1185">Reference proteome</keyword>
<dbReference type="Proteomes" id="UP000010467">
    <property type="component" value="Chromosome"/>
</dbReference>
<dbReference type="Pfam" id="PF20137">
    <property type="entry name" value="BubE"/>
    <property type="match status" value="1"/>
</dbReference>
<dbReference type="STRING" id="937777.Deipe_1642"/>
<protein>
    <submittedName>
        <fullName evidence="1">Uncharacterized protein</fullName>
    </submittedName>
</protein>
<dbReference type="RefSeq" id="WP_015235483.1">
    <property type="nucleotide sequence ID" value="NC_019793.1"/>
</dbReference>
<dbReference type="OrthoDB" id="3788717at2"/>
<dbReference type="eggNOG" id="ENOG5032SZZ">
    <property type="taxonomic scope" value="Bacteria"/>
</dbReference>